<feature type="chain" id="PRO_5019022205" evidence="3">
    <location>
        <begin position="27"/>
        <end position="353"/>
    </location>
</feature>
<protein>
    <submittedName>
        <fullName evidence="6">Efflux transporter periplasmic adaptor subunit</fullName>
    </submittedName>
</protein>
<evidence type="ECO:0000256" key="1">
    <source>
        <dbReference type="ARBA" id="ARBA00009477"/>
    </source>
</evidence>
<gene>
    <name evidence="6" type="ORF">CWE13_02205</name>
</gene>
<dbReference type="EMBL" id="PIPP01000001">
    <property type="protein sequence ID" value="RUO38474.1"/>
    <property type="molecule type" value="Genomic_DNA"/>
</dbReference>
<organism evidence="6 7">
    <name type="scientific">Aliidiomarina shirensis</name>
    <dbReference type="NCBI Taxonomy" id="1048642"/>
    <lineage>
        <taxon>Bacteria</taxon>
        <taxon>Pseudomonadati</taxon>
        <taxon>Pseudomonadota</taxon>
        <taxon>Gammaproteobacteria</taxon>
        <taxon>Alteromonadales</taxon>
        <taxon>Idiomarinaceae</taxon>
        <taxon>Aliidiomarina</taxon>
    </lineage>
</organism>
<evidence type="ECO:0000256" key="3">
    <source>
        <dbReference type="SAM" id="SignalP"/>
    </source>
</evidence>
<evidence type="ECO:0000259" key="4">
    <source>
        <dbReference type="Pfam" id="PF25917"/>
    </source>
</evidence>
<keyword evidence="7" id="KW-1185">Reference proteome</keyword>
<dbReference type="Gene3D" id="2.40.420.20">
    <property type="match status" value="1"/>
</dbReference>
<dbReference type="Pfam" id="PF25917">
    <property type="entry name" value="BSH_RND"/>
    <property type="match status" value="1"/>
</dbReference>
<dbReference type="Gene3D" id="2.40.30.170">
    <property type="match status" value="1"/>
</dbReference>
<feature type="signal peptide" evidence="3">
    <location>
        <begin position="1"/>
        <end position="26"/>
    </location>
</feature>
<proteinExistence type="inferred from homology"/>
<feature type="domain" description="Multidrug resistance protein MdtA-like barrel-sandwich hybrid" evidence="4">
    <location>
        <begin position="67"/>
        <end position="182"/>
    </location>
</feature>
<dbReference type="PANTHER" id="PTHR30469">
    <property type="entry name" value="MULTIDRUG RESISTANCE PROTEIN MDTA"/>
    <property type="match status" value="1"/>
</dbReference>
<dbReference type="Proteomes" id="UP000286934">
    <property type="component" value="Unassembled WGS sequence"/>
</dbReference>
<feature type="coiled-coil region" evidence="2">
    <location>
        <begin position="102"/>
        <end position="153"/>
    </location>
</feature>
<dbReference type="InterPro" id="IPR006143">
    <property type="entry name" value="RND_pump_MFP"/>
</dbReference>
<evidence type="ECO:0000313" key="6">
    <source>
        <dbReference type="EMBL" id="RUO38474.1"/>
    </source>
</evidence>
<dbReference type="InterPro" id="IPR058625">
    <property type="entry name" value="MdtA-like_BSH"/>
</dbReference>
<dbReference type="Pfam" id="PF25954">
    <property type="entry name" value="Beta-barrel_RND_2"/>
    <property type="match status" value="1"/>
</dbReference>
<dbReference type="NCBIfam" id="TIGR01730">
    <property type="entry name" value="RND_mfp"/>
    <property type="match status" value="1"/>
</dbReference>
<evidence type="ECO:0000256" key="2">
    <source>
        <dbReference type="SAM" id="Coils"/>
    </source>
</evidence>
<accession>A0A432WXG6</accession>
<dbReference type="Gene3D" id="2.40.50.100">
    <property type="match status" value="1"/>
</dbReference>
<sequence length="353" mass="38946">MRAGWGKSLLITTLGIACLFSYATMAQQNGADDSTLVLVQKIELERESRTIEAVGSAQAIQSIMLFPAVGDIVTAVHFSPGQLVEKDEILVELDARRQNVAVARARIQLADAERTVSRLQRTREQGGVAQSDLDDAITARDLLEVTLEEAQTELEDRFVRAPYTGVVGLTDVNVGDRITQQTAITSLDERNQLFINFRAPEAALEILADDPEITVQPWQRQDVTVAVEIAEIDSRIDELNRTIRVRALLDNSADLYRPGMSFRVNMTSLGQEFVSIPEAALLWGATGAYVWLATADGEDFVAERIDVQIKQRLAGRILVDAPIQKGDFLVVEGIQTLRAGQKLRFTDDSQVNP</sequence>
<dbReference type="AlphaFoldDB" id="A0A432WXG6"/>
<comment type="caution">
    <text evidence="6">The sequence shown here is derived from an EMBL/GenBank/DDBJ whole genome shotgun (WGS) entry which is preliminary data.</text>
</comment>
<dbReference type="SUPFAM" id="SSF111369">
    <property type="entry name" value="HlyD-like secretion proteins"/>
    <property type="match status" value="1"/>
</dbReference>
<dbReference type="InterPro" id="IPR058792">
    <property type="entry name" value="Beta-barrel_RND_2"/>
</dbReference>
<dbReference type="PANTHER" id="PTHR30469:SF16">
    <property type="entry name" value="HAE1 FAMILY EFFLUX PUMP MFP COMPONENT"/>
    <property type="match status" value="1"/>
</dbReference>
<dbReference type="PROSITE" id="PS51257">
    <property type="entry name" value="PROKAR_LIPOPROTEIN"/>
    <property type="match status" value="1"/>
</dbReference>
<dbReference type="GO" id="GO:0015562">
    <property type="term" value="F:efflux transmembrane transporter activity"/>
    <property type="evidence" value="ECO:0007669"/>
    <property type="project" value="TreeGrafter"/>
</dbReference>
<dbReference type="GO" id="GO:1990281">
    <property type="term" value="C:efflux pump complex"/>
    <property type="evidence" value="ECO:0007669"/>
    <property type="project" value="TreeGrafter"/>
</dbReference>
<reference evidence="7" key="1">
    <citation type="journal article" date="2018" name="Front. Microbiol.">
        <title>Genome-Based Analysis Reveals the Taxonomy and Diversity of the Family Idiomarinaceae.</title>
        <authorList>
            <person name="Liu Y."/>
            <person name="Lai Q."/>
            <person name="Shao Z."/>
        </authorList>
    </citation>
    <scope>NUCLEOTIDE SEQUENCE [LARGE SCALE GENOMIC DNA]</scope>
    <source>
        <strain evidence="7">AIS</strain>
    </source>
</reference>
<dbReference type="Gene3D" id="1.10.287.470">
    <property type="entry name" value="Helix hairpin bin"/>
    <property type="match status" value="1"/>
</dbReference>
<name>A0A432WXG6_9GAMM</name>
<dbReference type="OrthoDB" id="9806939at2"/>
<dbReference type="RefSeq" id="WP_126805693.1">
    <property type="nucleotide sequence ID" value="NZ_PIPP01000001.1"/>
</dbReference>
<keyword evidence="3" id="KW-0732">Signal</keyword>
<feature type="domain" description="CusB-like beta-barrel" evidence="5">
    <location>
        <begin position="195"/>
        <end position="268"/>
    </location>
</feature>
<evidence type="ECO:0000259" key="5">
    <source>
        <dbReference type="Pfam" id="PF25954"/>
    </source>
</evidence>
<keyword evidence="2" id="KW-0175">Coiled coil</keyword>
<comment type="similarity">
    <text evidence="1">Belongs to the membrane fusion protein (MFP) (TC 8.A.1) family.</text>
</comment>
<evidence type="ECO:0000313" key="7">
    <source>
        <dbReference type="Proteomes" id="UP000286934"/>
    </source>
</evidence>